<dbReference type="FunFam" id="1.10.10.10:FF:000026">
    <property type="entry name" value="HTH-type transcriptional regulator IscR"/>
    <property type="match status" value="1"/>
</dbReference>
<proteinExistence type="predicted"/>
<evidence type="ECO:0000313" key="2">
    <source>
        <dbReference type="EMBL" id="PJG85773.1"/>
    </source>
</evidence>
<dbReference type="Pfam" id="PF02082">
    <property type="entry name" value="Rrf2"/>
    <property type="match status" value="1"/>
</dbReference>
<dbReference type="AlphaFoldDB" id="A0A2M8S3P9"/>
<dbReference type="PROSITE" id="PS01332">
    <property type="entry name" value="HTH_RRF2_1"/>
    <property type="match status" value="1"/>
</dbReference>
<dbReference type="OrthoDB" id="9808360at2"/>
<keyword evidence="3" id="KW-1185">Reference proteome</keyword>
<dbReference type="EMBL" id="PHHA01000006">
    <property type="protein sequence ID" value="PJG85773.1"/>
    <property type="molecule type" value="Genomic_DNA"/>
</dbReference>
<sequence>MKLTSKGRYAVTAILDIALHAKEGPVTLADISDRQHISLSYLEQLFAKLRRHGLVKSVRGPGGGYQLGYEPSEISVGMVIAAVNENINATKCLGKGNCQGGHECLTHSLWDQLSVRIEEFLNNITLAELVAKHYEKHGEKRPETSHPHQHLENLLVVNR</sequence>
<dbReference type="PANTHER" id="PTHR33221">
    <property type="entry name" value="WINGED HELIX-TURN-HELIX TRANSCRIPTIONAL REGULATOR, RRF2 FAMILY"/>
    <property type="match status" value="1"/>
</dbReference>
<dbReference type="InterPro" id="IPR036388">
    <property type="entry name" value="WH-like_DNA-bd_sf"/>
</dbReference>
<dbReference type="Gene3D" id="1.10.10.10">
    <property type="entry name" value="Winged helix-like DNA-binding domain superfamily/Winged helix DNA-binding domain"/>
    <property type="match status" value="1"/>
</dbReference>
<dbReference type="GO" id="GO:0003700">
    <property type="term" value="F:DNA-binding transcription factor activity"/>
    <property type="evidence" value="ECO:0007669"/>
    <property type="project" value="InterPro"/>
</dbReference>
<accession>A0A2M8S3P9</accession>
<dbReference type="SUPFAM" id="SSF46785">
    <property type="entry name" value="Winged helix' DNA-binding domain"/>
    <property type="match status" value="1"/>
</dbReference>
<gene>
    <name evidence="2" type="primary">iscR</name>
    <name evidence="2" type="ORF">CVP05_04310</name>
</gene>
<organism evidence="2 3">
    <name type="scientific">Conservatibacter flavescens</name>
    <dbReference type="NCBI Taxonomy" id="28161"/>
    <lineage>
        <taxon>Bacteria</taxon>
        <taxon>Pseudomonadati</taxon>
        <taxon>Pseudomonadota</taxon>
        <taxon>Gammaproteobacteria</taxon>
        <taxon>Pasteurellales</taxon>
        <taxon>Pasteurellaceae</taxon>
        <taxon>Conservatibacter</taxon>
    </lineage>
</organism>
<dbReference type="InterPro" id="IPR000944">
    <property type="entry name" value="Tscrpt_reg_Rrf2"/>
</dbReference>
<dbReference type="PROSITE" id="PS51197">
    <property type="entry name" value="HTH_RRF2_2"/>
    <property type="match status" value="1"/>
</dbReference>
<protein>
    <submittedName>
        <fullName evidence="2">Fe-S cluster assembly transcriptional regulator IscR</fullName>
    </submittedName>
</protein>
<dbReference type="InterPro" id="IPR030489">
    <property type="entry name" value="TR_Rrf2-type_CS"/>
</dbReference>
<dbReference type="NCBIfam" id="TIGR02010">
    <property type="entry name" value="IscR"/>
    <property type="match status" value="1"/>
</dbReference>
<dbReference type="InterPro" id="IPR010242">
    <property type="entry name" value="TF_HTH_IscR"/>
</dbReference>
<dbReference type="InterPro" id="IPR036390">
    <property type="entry name" value="WH_DNA-bd_sf"/>
</dbReference>
<dbReference type="Proteomes" id="UP000229329">
    <property type="component" value="Unassembled WGS sequence"/>
</dbReference>
<dbReference type="GO" id="GO:0003690">
    <property type="term" value="F:double-stranded DNA binding"/>
    <property type="evidence" value="ECO:0007669"/>
    <property type="project" value="InterPro"/>
</dbReference>
<comment type="caution">
    <text evidence="2">The sequence shown here is derived from an EMBL/GenBank/DDBJ whole genome shotgun (WGS) entry which is preliminary data.</text>
</comment>
<reference evidence="2 3" key="1">
    <citation type="submission" date="2017-11" db="EMBL/GenBank/DDBJ databases">
        <title>Reclassification of Bisgaard taxon 7 as Conservatibacter flavescens gen. nov., sp. nov.</title>
        <authorList>
            <person name="Christensen H."/>
        </authorList>
    </citation>
    <scope>NUCLEOTIDE SEQUENCE [LARGE SCALE GENOMIC DNA]</scope>
    <source>
        <strain evidence="2 3">7_4</strain>
    </source>
</reference>
<evidence type="ECO:0000313" key="3">
    <source>
        <dbReference type="Proteomes" id="UP000229329"/>
    </source>
</evidence>
<dbReference type="PANTHER" id="PTHR33221:SF5">
    <property type="entry name" value="HTH-TYPE TRANSCRIPTIONAL REGULATOR ISCR"/>
    <property type="match status" value="1"/>
</dbReference>
<keyword evidence="1" id="KW-0238">DNA-binding</keyword>
<evidence type="ECO:0000256" key="1">
    <source>
        <dbReference type="ARBA" id="ARBA00023125"/>
    </source>
</evidence>
<name>A0A2M8S3P9_9PAST</name>
<dbReference type="GO" id="GO:0005829">
    <property type="term" value="C:cytosol"/>
    <property type="evidence" value="ECO:0007669"/>
    <property type="project" value="TreeGrafter"/>
</dbReference>
<dbReference type="NCBIfam" id="TIGR00738">
    <property type="entry name" value="rrf2_super"/>
    <property type="match status" value="1"/>
</dbReference>
<dbReference type="RefSeq" id="WP_100288353.1">
    <property type="nucleotide sequence ID" value="NZ_PHHA01000006.1"/>
</dbReference>